<evidence type="ECO:0000259" key="10">
    <source>
        <dbReference type="Pfam" id="PF01471"/>
    </source>
</evidence>
<comment type="similarity">
    <text evidence="1">Belongs to the SleB family.</text>
</comment>
<dbReference type="GO" id="GO:0009847">
    <property type="term" value="P:spore germination"/>
    <property type="evidence" value="ECO:0007669"/>
    <property type="project" value="UniProtKB-UniRule"/>
</dbReference>
<keyword evidence="6" id="KW-0749">Sporulation</keyword>
<keyword evidence="7" id="KW-0961">Cell wall biogenesis/degradation</keyword>
<dbReference type="GO" id="GO:0071555">
    <property type="term" value="P:cell wall organization"/>
    <property type="evidence" value="ECO:0007669"/>
    <property type="project" value="UniProtKB-KW"/>
</dbReference>
<protein>
    <recommendedName>
        <fullName evidence="2 8">Spore cortex-lytic enzyme</fullName>
    </recommendedName>
</protein>
<dbReference type="OrthoDB" id="9785345at2"/>
<dbReference type="FunFam" id="6.20.240.60:FF:000001">
    <property type="entry name" value="Spore cortex-lytic enzyme"/>
    <property type="match status" value="1"/>
</dbReference>
<dbReference type="InterPro" id="IPR042047">
    <property type="entry name" value="SleB_dom1"/>
</dbReference>
<dbReference type="EMBL" id="FQXM01000003">
    <property type="protein sequence ID" value="SHH29034.1"/>
    <property type="molecule type" value="Genomic_DNA"/>
</dbReference>
<keyword evidence="5" id="KW-0378">Hydrolase</keyword>
<dbReference type="Gene3D" id="1.10.10.2520">
    <property type="entry name" value="Cell wall hydrolase SleB, domain 1"/>
    <property type="match status" value="1"/>
</dbReference>
<dbReference type="GO" id="GO:0030435">
    <property type="term" value="P:sporulation resulting in formation of a cellular spore"/>
    <property type="evidence" value="ECO:0007669"/>
    <property type="project" value="UniProtKB-KW"/>
</dbReference>
<evidence type="ECO:0000256" key="4">
    <source>
        <dbReference type="ARBA" id="ARBA00022729"/>
    </source>
</evidence>
<dbReference type="InterPro" id="IPR036365">
    <property type="entry name" value="PGBD-like_sf"/>
</dbReference>
<dbReference type="InterPro" id="IPR014224">
    <property type="entry name" value="Spore_cortex_SleB"/>
</dbReference>
<dbReference type="Gene3D" id="1.10.101.10">
    <property type="entry name" value="PGBD-like superfamily/PGBD"/>
    <property type="match status" value="1"/>
</dbReference>
<accession>A0A1M5RRY9</accession>
<dbReference type="Gene3D" id="6.20.240.60">
    <property type="match status" value="1"/>
</dbReference>
<keyword evidence="3" id="KW-0309">Germination</keyword>
<keyword evidence="4" id="KW-0732">Signal</keyword>
<evidence type="ECO:0000256" key="7">
    <source>
        <dbReference type="ARBA" id="ARBA00023316"/>
    </source>
</evidence>
<gene>
    <name evidence="12" type="ORF">SAMN02745207_00688</name>
</gene>
<evidence type="ECO:0000313" key="13">
    <source>
        <dbReference type="Proteomes" id="UP000184447"/>
    </source>
</evidence>
<evidence type="ECO:0000259" key="11">
    <source>
        <dbReference type="Pfam" id="PF07486"/>
    </source>
</evidence>
<dbReference type="AlphaFoldDB" id="A0A1M5RRY9"/>
<evidence type="ECO:0000256" key="1">
    <source>
        <dbReference type="ARBA" id="ARBA00007010"/>
    </source>
</evidence>
<keyword evidence="13" id="KW-1185">Reference proteome</keyword>
<evidence type="ECO:0000256" key="9">
    <source>
        <dbReference type="SAM" id="Phobius"/>
    </source>
</evidence>
<dbReference type="GO" id="GO:0016787">
    <property type="term" value="F:hydrolase activity"/>
    <property type="evidence" value="ECO:0007669"/>
    <property type="project" value="UniProtKB-KW"/>
</dbReference>
<feature type="transmembrane region" description="Helical" evidence="9">
    <location>
        <begin position="12"/>
        <end position="31"/>
    </location>
</feature>
<keyword evidence="9" id="KW-1133">Transmembrane helix</keyword>
<organism evidence="12 13">
    <name type="scientific">Clostridium grantii DSM 8605</name>
    <dbReference type="NCBI Taxonomy" id="1121316"/>
    <lineage>
        <taxon>Bacteria</taxon>
        <taxon>Bacillati</taxon>
        <taxon>Bacillota</taxon>
        <taxon>Clostridia</taxon>
        <taxon>Eubacteriales</taxon>
        <taxon>Clostridiaceae</taxon>
        <taxon>Clostridium</taxon>
    </lineage>
</organism>
<dbReference type="InterPro" id="IPR002477">
    <property type="entry name" value="Peptidoglycan-bd-like"/>
</dbReference>
<evidence type="ECO:0000256" key="8">
    <source>
        <dbReference type="NCBIfam" id="TIGR02869"/>
    </source>
</evidence>
<sequence>MIKSIDKKRKIILVLALIFCYSGTELLMIPYQRALETVVYKYGSRGDEVKQIQTKLKNWGYYFDGIDGIYGYKTYTAVKYFQSKNGLTSDGIAGNQTLAAMGISTETSNSTASSSGGENKSSTSNQNAELLARLINGEARGEPYEGQVAVGAVVLNRVGDSRFPSTIAGVIYQPGAFTAIADGQINAKVVQSSINAAEDALNGWDPSGGAVYYFNPDTATSAWIWSRPLIKVIGKHRFCN</sequence>
<dbReference type="NCBIfam" id="TIGR02869">
    <property type="entry name" value="spore_SleB"/>
    <property type="match status" value="1"/>
</dbReference>
<dbReference type="STRING" id="1121316.SAMN02745207_00688"/>
<keyword evidence="9" id="KW-0812">Transmembrane</keyword>
<evidence type="ECO:0000256" key="6">
    <source>
        <dbReference type="ARBA" id="ARBA00022969"/>
    </source>
</evidence>
<feature type="domain" description="Peptidoglycan binding-like" evidence="10">
    <location>
        <begin position="45"/>
        <end position="101"/>
    </location>
</feature>
<dbReference type="SUPFAM" id="SSF47090">
    <property type="entry name" value="PGBD-like"/>
    <property type="match status" value="1"/>
</dbReference>
<name>A0A1M5RRY9_9CLOT</name>
<evidence type="ECO:0000256" key="3">
    <source>
        <dbReference type="ARBA" id="ARBA00022544"/>
    </source>
</evidence>
<dbReference type="Proteomes" id="UP000184447">
    <property type="component" value="Unassembled WGS sequence"/>
</dbReference>
<evidence type="ECO:0000256" key="5">
    <source>
        <dbReference type="ARBA" id="ARBA00022801"/>
    </source>
</evidence>
<dbReference type="InterPro" id="IPR036366">
    <property type="entry name" value="PGBDSf"/>
</dbReference>
<dbReference type="InterPro" id="IPR011105">
    <property type="entry name" value="Cell_wall_hydrolase_SleB"/>
</dbReference>
<dbReference type="RefSeq" id="WP_073337026.1">
    <property type="nucleotide sequence ID" value="NZ_FQXM01000003.1"/>
</dbReference>
<evidence type="ECO:0000313" key="12">
    <source>
        <dbReference type="EMBL" id="SHH29034.1"/>
    </source>
</evidence>
<dbReference type="Pfam" id="PF01471">
    <property type="entry name" value="PG_binding_1"/>
    <property type="match status" value="1"/>
</dbReference>
<dbReference type="Pfam" id="PF07486">
    <property type="entry name" value="Hydrolase_2"/>
    <property type="match status" value="1"/>
</dbReference>
<reference evidence="12 13" key="1">
    <citation type="submission" date="2016-11" db="EMBL/GenBank/DDBJ databases">
        <authorList>
            <person name="Jaros S."/>
            <person name="Januszkiewicz K."/>
            <person name="Wedrychowicz H."/>
        </authorList>
    </citation>
    <scope>NUCLEOTIDE SEQUENCE [LARGE SCALE GENOMIC DNA]</scope>
    <source>
        <strain evidence="12 13">DSM 8605</strain>
    </source>
</reference>
<evidence type="ECO:0000256" key="2">
    <source>
        <dbReference type="ARBA" id="ARBA00018364"/>
    </source>
</evidence>
<feature type="domain" description="Cell wall hydrolase SleB" evidence="11">
    <location>
        <begin position="141"/>
        <end position="239"/>
    </location>
</feature>
<proteinExistence type="inferred from homology"/>
<keyword evidence="9" id="KW-0472">Membrane</keyword>